<feature type="compositionally biased region" description="Low complexity" evidence="15">
    <location>
        <begin position="891"/>
        <end position="906"/>
    </location>
</feature>
<dbReference type="GeneID" id="103366569"/>
<dbReference type="GO" id="GO:0005615">
    <property type="term" value="C:extracellular space"/>
    <property type="evidence" value="ECO:0007669"/>
    <property type="project" value="TreeGrafter"/>
</dbReference>
<keyword evidence="10" id="KW-0865">Zymogen</keyword>
<dbReference type="Pfam" id="PF14670">
    <property type="entry name" value="FXa_inhibition"/>
    <property type="match status" value="2"/>
</dbReference>
<feature type="disulfide bond" evidence="13">
    <location>
        <begin position="578"/>
        <end position="587"/>
    </location>
</feature>
<evidence type="ECO:0000259" key="17">
    <source>
        <dbReference type="PROSITE" id="PS50026"/>
    </source>
</evidence>
<evidence type="ECO:0000256" key="16">
    <source>
        <dbReference type="SAM" id="SignalP"/>
    </source>
</evidence>
<evidence type="ECO:0000256" key="5">
    <source>
        <dbReference type="ARBA" id="ARBA00022685"/>
    </source>
</evidence>
<dbReference type="SUPFAM" id="SSF57184">
    <property type="entry name" value="Growth factor receptor domain"/>
    <property type="match status" value="1"/>
</dbReference>
<dbReference type="CDD" id="cd00190">
    <property type="entry name" value="Tryp_SPc"/>
    <property type="match status" value="2"/>
</dbReference>
<dbReference type="FunFam" id="4.10.740.10:FF:000001">
    <property type="entry name" value="vitamin K-dependent protein S"/>
    <property type="match status" value="2"/>
</dbReference>
<dbReference type="InterPro" id="IPR000742">
    <property type="entry name" value="EGF"/>
</dbReference>
<dbReference type="SMART" id="SM00020">
    <property type="entry name" value="Tryp_SPc"/>
    <property type="match status" value="2"/>
</dbReference>
<evidence type="ECO:0000256" key="8">
    <source>
        <dbReference type="ARBA" id="ARBA00022801"/>
    </source>
</evidence>
<dbReference type="SUPFAM" id="SSF50494">
    <property type="entry name" value="Trypsin-like serine proteases"/>
    <property type="match status" value="2"/>
</dbReference>
<keyword evidence="11 13" id="KW-1015">Disulfide bond</keyword>
<feature type="region of interest" description="Disordered" evidence="15">
    <location>
        <begin position="891"/>
        <end position="914"/>
    </location>
</feature>
<evidence type="ECO:0000313" key="20">
    <source>
        <dbReference type="Proteomes" id="UP000694891"/>
    </source>
</evidence>
<dbReference type="AlphaFoldDB" id="A0A9Y4NC15"/>
<dbReference type="SMART" id="SM00181">
    <property type="entry name" value="EGF"/>
    <property type="match status" value="4"/>
</dbReference>
<dbReference type="PRINTS" id="PR00001">
    <property type="entry name" value="GLABLOOD"/>
</dbReference>
<organism evidence="20 21">
    <name type="scientific">Stegastes partitus</name>
    <name type="common">bicolor damselfish</name>
    <dbReference type="NCBI Taxonomy" id="144197"/>
    <lineage>
        <taxon>Eukaryota</taxon>
        <taxon>Metazoa</taxon>
        <taxon>Chordata</taxon>
        <taxon>Craniata</taxon>
        <taxon>Vertebrata</taxon>
        <taxon>Euteleostomi</taxon>
        <taxon>Actinopterygii</taxon>
        <taxon>Neopterygii</taxon>
        <taxon>Teleostei</taxon>
        <taxon>Neoteleostei</taxon>
        <taxon>Acanthomorphata</taxon>
        <taxon>Ovalentaria</taxon>
        <taxon>Pomacentridae</taxon>
        <taxon>Stegastes</taxon>
    </lineage>
</organism>
<dbReference type="PROSITE" id="PS00134">
    <property type="entry name" value="TRYPSIN_HIS"/>
    <property type="match status" value="2"/>
</dbReference>
<dbReference type="GO" id="GO:0005509">
    <property type="term" value="F:calcium ion binding"/>
    <property type="evidence" value="ECO:0007669"/>
    <property type="project" value="InterPro"/>
</dbReference>
<dbReference type="InterPro" id="IPR018114">
    <property type="entry name" value="TRYPSIN_HIS"/>
</dbReference>
<dbReference type="InterPro" id="IPR050442">
    <property type="entry name" value="Peptidase_S1_coag_factors"/>
</dbReference>
<dbReference type="Gene3D" id="2.40.10.10">
    <property type="entry name" value="Trypsin-like serine proteases"/>
    <property type="match status" value="4"/>
</dbReference>
<feature type="signal peptide" evidence="16">
    <location>
        <begin position="1"/>
        <end position="26"/>
    </location>
</feature>
<evidence type="ECO:0000256" key="10">
    <source>
        <dbReference type="ARBA" id="ARBA00023145"/>
    </source>
</evidence>
<keyword evidence="5" id="KW-0165">Cleavage on pair of basic residues</keyword>
<dbReference type="PROSITE" id="PS00011">
    <property type="entry name" value="GLA_1"/>
    <property type="match status" value="2"/>
</dbReference>
<evidence type="ECO:0000256" key="14">
    <source>
        <dbReference type="RuleBase" id="RU363034"/>
    </source>
</evidence>
<evidence type="ECO:0000256" key="13">
    <source>
        <dbReference type="PROSITE-ProRule" id="PRU00076"/>
    </source>
</evidence>
<dbReference type="Gene3D" id="4.10.740.10">
    <property type="entry name" value="Coagulation Factor IX"/>
    <property type="match status" value="2"/>
</dbReference>
<dbReference type="PRINTS" id="PR00722">
    <property type="entry name" value="CHYMOTRYPSIN"/>
</dbReference>
<protein>
    <submittedName>
        <fullName evidence="21">Uncharacterized protein LOC103366569</fullName>
    </submittedName>
</protein>
<evidence type="ECO:0000259" key="18">
    <source>
        <dbReference type="PROSITE" id="PS50240"/>
    </source>
</evidence>
<dbReference type="Gene3D" id="2.10.25.10">
    <property type="entry name" value="Laminin"/>
    <property type="match status" value="4"/>
</dbReference>
<dbReference type="InterPro" id="IPR000294">
    <property type="entry name" value="GLA_domain"/>
</dbReference>
<keyword evidence="12" id="KW-0325">Glycoprotein</keyword>
<comment type="subcellular location">
    <subcellularLocation>
        <location evidence="1">Secreted</location>
    </subcellularLocation>
</comment>
<reference evidence="21" key="1">
    <citation type="submission" date="2025-08" db="UniProtKB">
        <authorList>
            <consortium name="RefSeq"/>
        </authorList>
    </citation>
    <scope>IDENTIFICATION</scope>
</reference>
<dbReference type="SMART" id="SM00179">
    <property type="entry name" value="EGF_CA"/>
    <property type="match status" value="2"/>
</dbReference>
<dbReference type="InterPro" id="IPR009003">
    <property type="entry name" value="Peptidase_S1_PA"/>
</dbReference>
<dbReference type="PROSITE" id="PS50026">
    <property type="entry name" value="EGF_3"/>
    <property type="match status" value="2"/>
</dbReference>
<dbReference type="InterPro" id="IPR035972">
    <property type="entry name" value="GLA-like_dom_SF"/>
</dbReference>
<dbReference type="InterPro" id="IPR043504">
    <property type="entry name" value="Peptidase_S1_PA_chymotrypsin"/>
</dbReference>
<dbReference type="PROSITE" id="PS00022">
    <property type="entry name" value="EGF_1"/>
    <property type="match status" value="2"/>
</dbReference>
<evidence type="ECO:0000256" key="6">
    <source>
        <dbReference type="ARBA" id="ARBA00022729"/>
    </source>
</evidence>
<dbReference type="RefSeq" id="XP_008292560.1">
    <property type="nucleotide sequence ID" value="XM_008294338.1"/>
</dbReference>
<sequence length="914" mass="102366">MASVSRETKRLFFLLLIVASVPECTGTPGGGGEVFLDRAEADVFLRRSRRANFLLEELRQGNLERECIEEKCSYEEAKEIFALPQQLENFWRTYTAVDRCLSSPCKNGATCTRHVDTYICKCLPGFHGYNCDKVRLTSNGCRYRNGGCEHFCREFPDRSHLCFCAPGYSLDQDNSTCRPEDAVVCGRPLVHFAPRVVNGKICPKGHCPWQALLTEHNEFTCGAIVLSDQWILTAAHCVWLKPVAIFHVTAGEHDLKEDEKTEQRRRVLKVVIHDGYNHSSSDSDLALLKLHRPVKLGRHVVPICLPARNSTFGRTLATVRHSTVSGWGRLAQFGPAAQFLQRLVLPRVPLQECRLHTKLNITRNMLCAGLRSGGQDACEGDSGGPLVTRYKKTWFLTGVVSWGKGCANENMYGVYAKVGNFLDWIEDVMRTGKGLPKAINKSDQRRHVIKQTLTCRAAAAMILNVLVIFVFIVHNCRAAAVPLHPGQNVFLDPVRANEVLVRTRRFNSGWLEELQTGDLKRECLEEKCSYEEAREVFEHDELTDEFWKLYNIPQSCQSEPCLNGGSCSAQASSYTCFCLPQYSGVNCELEFQVETDRCYLDNGGCEHFCEEDVDGRRLNCSCADGYFLDEDGRSCKAEEAIACGMVPVLQGEEKQNHLRIVGGSECPRGECPWQVLLLYKGKGFCGGMIYKPTWILTASHCLENTEVQFLKVVAGEHNTQVHEGSEQLVQVAEILLHENYEPRTADNDIALLRLASPITFTPFAVPACLPTRPLAERELWAVRLHTVSGWGRRSENGPTSHLLRRLKVPRIRTQDCVEQSGVALTQNMFCAGYIEGRQDSCKGDSGGPLVTRYKKTAFLLGIVSWGKGCARPGNYGIYTRVSNYLDWIHNRTTTTEPPEPNRNSTEAPATNTTS</sequence>
<evidence type="ECO:0000256" key="12">
    <source>
        <dbReference type="ARBA" id="ARBA00023180"/>
    </source>
</evidence>
<keyword evidence="4 14" id="KW-0645">Protease</keyword>
<evidence type="ECO:0000256" key="1">
    <source>
        <dbReference type="ARBA" id="ARBA00004613"/>
    </source>
</evidence>
<evidence type="ECO:0000256" key="2">
    <source>
        <dbReference type="ARBA" id="ARBA00022525"/>
    </source>
</evidence>
<feature type="disulfide bond" evidence="13">
    <location>
        <begin position="122"/>
        <end position="131"/>
    </location>
</feature>
<dbReference type="FunFam" id="2.10.25.10:FF:000143">
    <property type="entry name" value="Protein crumbs 1"/>
    <property type="match status" value="1"/>
</dbReference>
<evidence type="ECO:0000256" key="15">
    <source>
        <dbReference type="SAM" id="MobiDB-lite"/>
    </source>
</evidence>
<dbReference type="GO" id="GO:0006508">
    <property type="term" value="P:proteolysis"/>
    <property type="evidence" value="ECO:0007669"/>
    <property type="project" value="UniProtKB-KW"/>
</dbReference>
<dbReference type="InterPro" id="IPR017857">
    <property type="entry name" value="Coagulation_fac-like_Gla_dom"/>
</dbReference>
<feature type="domain" description="EGF-like" evidence="17">
    <location>
        <begin position="552"/>
        <end position="588"/>
    </location>
</feature>
<keyword evidence="20" id="KW-1185">Reference proteome</keyword>
<dbReference type="InterPro" id="IPR001881">
    <property type="entry name" value="EGF-like_Ca-bd_dom"/>
</dbReference>
<evidence type="ECO:0000256" key="3">
    <source>
        <dbReference type="ARBA" id="ARBA00022536"/>
    </source>
</evidence>
<dbReference type="PANTHER" id="PTHR24278:SF26">
    <property type="entry name" value="COAGULATION FACTOR VII"/>
    <property type="match status" value="1"/>
</dbReference>
<keyword evidence="8 14" id="KW-0378">Hydrolase</keyword>
<feature type="chain" id="PRO_5041389171" evidence="16">
    <location>
        <begin position="27"/>
        <end position="914"/>
    </location>
</feature>
<dbReference type="InterPro" id="IPR001254">
    <property type="entry name" value="Trypsin_dom"/>
</dbReference>
<dbReference type="Pfam" id="PF00008">
    <property type="entry name" value="EGF"/>
    <property type="match status" value="2"/>
</dbReference>
<dbReference type="CDD" id="cd00054">
    <property type="entry name" value="EGF_CA"/>
    <property type="match status" value="2"/>
</dbReference>
<keyword evidence="2" id="KW-0964">Secreted</keyword>
<accession>A0A9Y4NC15</accession>
<dbReference type="Pfam" id="PF00594">
    <property type="entry name" value="Gla"/>
    <property type="match status" value="2"/>
</dbReference>
<name>A0A9Y4NC15_9TELE</name>
<feature type="domain" description="Peptidase S1" evidence="18">
    <location>
        <begin position="196"/>
        <end position="430"/>
    </location>
</feature>
<dbReference type="InterPro" id="IPR009030">
    <property type="entry name" value="Growth_fac_rcpt_cys_sf"/>
</dbReference>
<keyword evidence="3 13" id="KW-0245">EGF-like domain</keyword>
<keyword evidence="9" id="KW-0106">Calcium</keyword>
<dbReference type="PROSITE" id="PS50998">
    <property type="entry name" value="GLA_2"/>
    <property type="match status" value="2"/>
</dbReference>
<feature type="domain" description="Peptidase S1" evidence="18">
    <location>
        <begin position="660"/>
        <end position="893"/>
    </location>
</feature>
<dbReference type="PROSITE" id="PS50240">
    <property type="entry name" value="TRYPSIN_DOM"/>
    <property type="match status" value="2"/>
</dbReference>
<evidence type="ECO:0000256" key="7">
    <source>
        <dbReference type="ARBA" id="ARBA00022737"/>
    </source>
</evidence>
<evidence type="ECO:0000259" key="19">
    <source>
        <dbReference type="PROSITE" id="PS50998"/>
    </source>
</evidence>
<comment type="caution">
    <text evidence="13">Lacks conserved residue(s) required for the propagation of feature annotation.</text>
</comment>
<dbReference type="FunFam" id="2.10.25.10:FF:000913">
    <property type="entry name" value="Coagulation factor VII"/>
    <property type="match status" value="1"/>
</dbReference>
<feature type="domain" description="Gla" evidence="19">
    <location>
        <begin position="506"/>
        <end position="552"/>
    </location>
</feature>
<proteinExistence type="predicted"/>
<dbReference type="Proteomes" id="UP000694891">
    <property type="component" value="Unplaced"/>
</dbReference>
<keyword evidence="14" id="KW-0720">Serine protease</keyword>
<dbReference type="PANTHER" id="PTHR24278">
    <property type="entry name" value="COAGULATION FACTOR"/>
    <property type="match status" value="1"/>
</dbReference>
<gene>
    <name evidence="21" type="primary">LOC103366569</name>
</gene>
<feature type="domain" description="EGF-like" evidence="17">
    <location>
        <begin position="96"/>
        <end position="132"/>
    </location>
</feature>
<dbReference type="FunFam" id="2.40.10.10:FF:000013">
    <property type="entry name" value="Coagulation factor X"/>
    <property type="match status" value="2"/>
</dbReference>
<dbReference type="InterPro" id="IPR001314">
    <property type="entry name" value="Peptidase_S1A"/>
</dbReference>
<dbReference type="InterPro" id="IPR033116">
    <property type="entry name" value="TRYPSIN_SER"/>
</dbReference>
<keyword evidence="7" id="KW-0677">Repeat</keyword>
<evidence type="ECO:0000256" key="11">
    <source>
        <dbReference type="ARBA" id="ARBA00023157"/>
    </source>
</evidence>
<evidence type="ECO:0000256" key="9">
    <source>
        <dbReference type="ARBA" id="ARBA00022837"/>
    </source>
</evidence>
<evidence type="ECO:0000313" key="21">
    <source>
        <dbReference type="RefSeq" id="XP_008292560.1"/>
    </source>
</evidence>
<dbReference type="Pfam" id="PF00089">
    <property type="entry name" value="Trypsin"/>
    <property type="match status" value="2"/>
</dbReference>
<dbReference type="SUPFAM" id="SSF57196">
    <property type="entry name" value="EGF/Laminin"/>
    <property type="match status" value="2"/>
</dbReference>
<dbReference type="PROSITE" id="PS00135">
    <property type="entry name" value="TRYPSIN_SER"/>
    <property type="match status" value="2"/>
</dbReference>
<dbReference type="PROSITE" id="PS01186">
    <property type="entry name" value="EGF_2"/>
    <property type="match status" value="1"/>
</dbReference>
<dbReference type="SUPFAM" id="SSF57630">
    <property type="entry name" value="GLA-domain"/>
    <property type="match status" value="2"/>
</dbReference>
<feature type="domain" description="Gla" evidence="19">
    <location>
        <begin position="50"/>
        <end position="96"/>
    </location>
</feature>
<evidence type="ECO:0000256" key="4">
    <source>
        <dbReference type="ARBA" id="ARBA00022670"/>
    </source>
</evidence>
<dbReference type="GO" id="GO:0004252">
    <property type="term" value="F:serine-type endopeptidase activity"/>
    <property type="evidence" value="ECO:0007669"/>
    <property type="project" value="InterPro"/>
</dbReference>
<dbReference type="SMART" id="SM00069">
    <property type="entry name" value="GLA"/>
    <property type="match status" value="2"/>
</dbReference>
<keyword evidence="6 16" id="KW-0732">Signal</keyword>